<gene>
    <name evidence="5" type="ORF">PHYBOEH_008606</name>
</gene>
<evidence type="ECO:0000256" key="2">
    <source>
        <dbReference type="ARBA" id="ARBA00009520"/>
    </source>
</evidence>
<keyword evidence="6" id="KW-1185">Reference proteome</keyword>
<evidence type="ECO:0000256" key="1">
    <source>
        <dbReference type="ARBA" id="ARBA00004613"/>
    </source>
</evidence>
<organism evidence="5 6">
    <name type="scientific">Phytophthora boehmeriae</name>
    <dbReference type="NCBI Taxonomy" id="109152"/>
    <lineage>
        <taxon>Eukaryota</taxon>
        <taxon>Sar</taxon>
        <taxon>Stramenopiles</taxon>
        <taxon>Oomycota</taxon>
        <taxon>Peronosporomycetes</taxon>
        <taxon>Peronosporales</taxon>
        <taxon>Peronosporaceae</taxon>
        <taxon>Phytophthora</taxon>
    </lineage>
</organism>
<dbReference type="GO" id="GO:0005576">
    <property type="term" value="C:extracellular region"/>
    <property type="evidence" value="ECO:0007669"/>
    <property type="project" value="UniProtKB-SubCell"/>
</dbReference>
<protein>
    <submittedName>
        <fullName evidence="5">Uncharacterized protein</fullName>
    </submittedName>
</protein>
<reference evidence="5" key="1">
    <citation type="submission" date="2021-02" db="EMBL/GenBank/DDBJ databases">
        <authorList>
            <person name="Palmer J.M."/>
        </authorList>
    </citation>
    <scope>NUCLEOTIDE SEQUENCE</scope>
    <source>
        <strain evidence="5">SCRP23</strain>
    </source>
</reference>
<evidence type="ECO:0000313" key="6">
    <source>
        <dbReference type="Proteomes" id="UP000693981"/>
    </source>
</evidence>
<dbReference type="EMBL" id="JAGDFL010000502">
    <property type="protein sequence ID" value="KAG7386753.1"/>
    <property type="molecule type" value="Genomic_DNA"/>
</dbReference>
<evidence type="ECO:0000256" key="4">
    <source>
        <dbReference type="ARBA" id="ARBA00023026"/>
    </source>
</evidence>
<keyword evidence="4" id="KW-0843">Virulence</keyword>
<dbReference type="InterPro" id="IPR008701">
    <property type="entry name" value="NPP1"/>
</dbReference>
<dbReference type="AlphaFoldDB" id="A0A8T1W3Q8"/>
<proteinExistence type="inferred from homology"/>
<accession>A0A8T1W3Q8</accession>
<comment type="caution">
    <text evidence="5">The sequence shown here is derived from an EMBL/GenBank/DDBJ whole genome shotgun (WGS) entry which is preliminary data.</text>
</comment>
<dbReference type="PANTHER" id="PTHR33657">
    <property type="entry name" value="DOMAIN PROTEIN, PUTATIVE (AFU_ORTHOLOGUE AFUA_5G00600)-RELATED"/>
    <property type="match status" value="1"/>
</dbReference>
<dbReference type="PANTHER" id="PTHR33657:SF8">
    <property type="entry name" value="DOMAIN PROTEIN, PUTATIVE (AFU_ORTHOLOGUE AFUA_5G00600)-RELATED"/>
    <property type="match status" value="1"/>
</dbReference>
<dbReference type="OrthoDB" id="122633at2759"/>
<keyword evidence="3" id="KW-0964">Secreted</keyword>
<name>A0A8T1W3Q8_9STRA</name>
<dbReference type="Proteomes" id="UP000693981">
    <property type="component" value="Unassembled WGS sequence"/>
</dbReference>
<comment type="subcellular location">
    <subcellularLocation>
        <location evidence="1">Secreted</location>
    </subcellularLocation>
</comment>
<evidence type="ECO:0000313" key="5">
    <source>
        <dbReference type="EMBL" id="KAG7386753.1"/>
    </source>
</evidence>
<evidence type="ECO:0000256" key="3">
    <source>
        <dbReference type="ARBA" id="ARBA00022525"/>
    </source>
</evidence>
<dbReference type="Pfam" id="PF05630">
    <property type="entry name" value="NPP1"/>
    <property type="match status" value="1"/>
</dbReference>
<sequence length="103" mass="11769">MVNGTSVKIQYQNSIGTMHYVKVATSPGRFQDLVMWDDLTDAARSSLNHHKFNKAEVPINDANFPTNLKNAYDAWKNDSIVEALRKTIDDKLYLRFFLMCAAK</sequence>
<comment type="similarity">
    <text evidence="2">Belongs to the Necrosis inducing protein (NPP1) family.</text>
</comment>